<dbReference type="Gene3D" id="2.60.120.200">
    <property type="match status" value="1"/>
</dbReference>
<evidence type="ECO:0000256" key="3">
    <source>
        <dbReference type="SAM" id="SignalP"/>
    </source>
</evidence>
<keyword evidence="1 3" id="KW-0732">Signal</keyword>
<accession>H1XU25</accession>
<dbReference type="SUPFAM" id="SSF49899">
    <property type="entry name" value="Concanavalin A-like lectins/glucanases"/>
    <property type="match status" value="1"/>
</dbReference>
<dbReference type="eggNOG" id="COG4968">
    <property type="taxonomic scope" value="Bacteria"/>
</dbReference>
<feature type="domain" description="LamG-like jellyroll fold" evidence="5">
    <location>
        <begin position="116"/>
        <end position="248"/>
    </location>
</feature>
<dbReference type="GO" id="GO:0030246">
    <property type="term" value="F:carbohydrate binding"/>
    <property type="evidence" value="ECO:0007669"/>
    <property type="project" value="UniProtKB-KW"/>
</dbReference>
<dbReference type="PANTHER" id="PTHR47635:SF2">
    <property type="entry name" value="LAMG-LIKE JELLYROLL FOLD DOMAIN-CONTAINING PROTEIN"/>
    <property type="match status" value="1"/>
</dbReference>
<feature type="chain" id="PRO_5010497889" evidence="3">
    <location>
        <begin position="22"/>
        <end position="260"/>
    </location>
</feature>
<keyword evidence="6" id="KW-0430">Lectin</keyword>
<reference evidence="7 8" key="1">
    <citation type="submission" date="2011-09" db="EMBL/GenBank/DDBJ databases">
        <title>The permanent draft genome of Caldithrix abyssi DSM 13497.</title>
        <authorList>
            <consortium name="US DOE Joint Genome Institute (JGI-PGF)"/>
            <person name="Lucas S."/>
            <person name="Han J."/>
            <person name="Lapidus A."/>
            <person name="Bruce D."/>
            <person name="Goodwin L."/>
            <person name="Pitluck S."/>
            <person name="Peters L."/>
            <person name="Kyrpides N."/>
            <person name="Mavromatis K."/>
            <person name="Ivanova N."/>
            <person name="Mikhailova N."/>
            <person name="Chertkov O."/>
            <person name="Detter J.C."/>
            <person name="Tapia R."/>
            <person name="Han C."/>
            <person name="Land M."/>
            <person name="Hauser L."/>
            <person name="Markowitz V."/>
            <person name="Cheng J.-F."/>
            <person name="Hugenholtz P."/>
            <person name="Woyke T."/>
            <person name="Wu D."/>
            <person name="Spring S."/>
            <person name="Brambilla E."/>
            <person name="Klenk H.-P."/>
            <person name="Eisen J.A."/>
        </authorList>
    </citation>
    <scope>NUCLEOTIDE SEQUENCE [LARGE SCALE GENOMIC DNA]</scope>
    <source>
        <strain evidence="7 8">DSM 13497</strain>
    </source>
</reference>
<dbReference type="InterPro" id="IPR001791">
    <property type="entry name" value="Laminin_G"/>
</dbReference>
<evidence type="ECO:0000259" key="5">
    <source>
        <dbReference type="SMART" id="SM00560"/>
    </source>
</evidence>
<dbReference type="SMART" id="SM00282">
    <property type="entry name" value="LamG"/>
    <property type="match status" value="1"/>
</dbReference>
<evidence type="ECO:0000259" key="4">
    <source>
        <dbReference type="SMART" id="SM00282"/>
    </source>
</evidence>
<dbReference type="InterPro" id="IPR006558">
    <property type="entry name" value="LamG-like"/>
</dbReference>
<dbReference type="PANTHER" id="PTHR47635">
    <property type="entry name" value="CUB DOMAIN-CONTAINING PROTEIN"/>
    <property type="match status" value="1"/>
</dbReference>
<dbReference type="Proteomes" id="UP000183868">
    <property type="component" value="Chromosome"/>
</dbReference>
<dbReference type="OrthoDB" id="5430002at2"/>
<dbReference type="AlphaFoldDB" id="H1XU25"/>
<dbReference type="STRING" id="880073.Cabys_132"/>
<dbReference type="Proteomes" id="UP000004671">
    <property type="component" value="Chromosome"/>
</dbReference>
<dbReference type="KEGG" id="caby:Cabys_132"/>
<dbReference type="EMBL" id="CM001402">
    <property type="protein sequence ID" value="EHO40468.1"/>
    <property type="molecule type" value="Genomic_DNA"/>
</dbReference>
<evidence type="ECO:0000313" key="9">
    <source>
        <dbReference type="Proteomes" id="UP000183868"/>
    </source>
</evidence>
<evidence type="ECO:0000256" key="2">
    <source>
        <dbReference type="ARBA" id="ARBA00023157"/>
    </source>
</evidence>
<evidence type="ECO:0000256" key="1">
    <source>
        <dbReference type="ARBA" id="ARBA00022729"/>
    </source>
</evidence>
<dbReference type="HOGENOM" id="CLU_1124108_0_0_0"/>
<dbReference type="InterPro" id="IPR013320">
    <property type="entry name" value="ConA-like_dom_sf"/>
</dbReference>
<keyword evidence="2" id="KW-1015">Disulfide bond</keyword>
<proteinExistence type="predicted"/>
<dbReference type="CDD" id="cd00110">
    <property type="entry name" value="LamG"/>
    <property type="match status" value="1"/>
</dbReference>
<organism evidence="7 8">
    <name type="scientific">Caldithrix abyssi DSM 13497</name>
    <dbReference type="NCBI Taxonomy" id="880073"/>
    <lineage>
        <taxon>Bacteria</taxon>
        <taxon>Pseudomonadati</taxon>
        <taxon>Calditrichota</taxon>
        <taxon>Calditrichia</taxon>
        <taxon>Calditrichales</taxon>
        <taxon>Calditrichaceae</taxon>
        <taxon>Caldithrix</taxon>
    </lineage>
</organism>
<dbReference type="SMART" id="SM00560">
    <property type="entry name" value="LamGL"/>
    <property type="match status" value="1"/>
</dbReference>
<evidence type="ECO:0000313" key="8">
    <source>
        <dbReference type="Proteomes" id="UP000004671"/>
    </source>
</evidence>
<dbReference type="RefSeq" id="WP_006927456.1">
    <property type="nucleotide sequence ID" value="NZ_CM001402.1"/>
</dbReference>
<dbReference type="InParanoid" id="H1XU25"/>
<keyword evidence="8" id="KW-1185">Reference proteome</keyword>
<dbReference type="EMBL" id="CP018099">
    <property type="protein sequence ID" value="APF16883.1"/>
    <property type="molecule type" value="Genomic_DNA"/>
</dbReference>
<name>H1XU25_CALAY</name>
<evidence type="ECO:0000313" key="7">
    <source>
        <dbReference type="EMBL" id="EHO40468.1"/>
    </source>
</evidence>
<reference evidence="6 9" key="2">
    <citation type="submission" date="2016-11" db="EMBL/GenBank/DDBJ databases">
        <title>Genomic analysis of Caldithrix abyssi and proposal of a novel bacterial phylum Caldithrichaeota.</title>
        <authorList>
            <person name="Kublanov I."/>
            <person name="Sigalova O."/>
            <person name="Gavrilov S."/>
            <person name="Lebedinsky A."/>
            <person name="Ivanova N."/>
            <person name="Daum C."/>
            <person name="Reddy T."/>
            <person name="Klenk H.P."/>
            <person name="Goker M."/>
            <person name="Reva O."/>
            <person name="Miroshnichenko M."/>
            <person name="Kyprides N."/>
            <person name="Woyke T."/>
            <person name="Gelfand M."/>
        </authorList>
    </citation>
    <scope>NUCLEOTIDE SEQUENCE [LARGE SCALE GENOMIC DNA]</scope>
    <source>
        <strain evidence="6 9">LF13</strain>
    </source>
</reference>
<feature type="domain" description="Laminin G" evidence="4">
    <location>
        <begin position="113"/>
        <end position="243"/>
    </location>
</feature>
<feature type="signal peptide" evidence="3">
    <location>
        <begin position="1"/>
        <end position="21"/>
    </location>
</feature>
<sequence length="260" mass="29634" precursor="true">MYRKLLFSFIFILFSTSLSLAQTLNIHTTDGNVHSYNLMDIDSITFNVGETPTQGLIAYYPFNGNANDESGNGNNGIVSGAVLDTNRLGIQDKSYRFDGIDDYIKIPPIDLGNTRTISVWTKTTITDTSQSIIFRGNVYWGAYYFYLYITETGEYQYGHLPNGVRVTSDVVVADNKWHHLVTTWDGSTCNLYVDGELIKTEPYTQFPNGRYNDDVYIGTAHHNNDSLVKFFRGNIDDVRIYNRVLTETEILYLYHEGGWK</sequence>
<dbReference type="PaxDb" id="880073-Calab_0830"/>
<gene>
    <name evidence="6" type="primary">tolB</name>
    <name evidence="6" type="ORF">Cabys_132</name>
    <name evidence="7" type="ORF">Calab_0830</name>
</gene>
<protein>
    <submittedName>
        <fullName evidence="6">Concanavalin A-like lectin/glucanases superfamily protein</fullName>
    </submittedName>
    <submittedName>
        <fullName evidence="7">Laminin G sub domain 2</fullName>
    </submittedName>
</protein>
<evidence type="ECO:0000313" key="6">
    <source>
        <dbReference type="EMBL" id="APF16883.1"/>
    </source>
</evidence>
<dbReference type="Pfam" id="PF13385">
    <property type="entry name" value="Laminin_G_3"/>
    <property type="match status" value="1"/>
</dbReference>